<dbReference type="NCBIfam" id="NF006826">
    <property type="entry name" value="PRK09347.1-3"/>
    <property type="match status" value="1"/>
</dbReference>
<evidence type="ECO:0000256" key="8">
    <source>
        <dbReference type="ARBA" id="ARBA00022490"/>
    </source>
</evidence>
<dbReference type="Pfam" id="PF13393">
    <property type="entry name" value="tRNA-synt_His"/>
    <property type="match status" value="1"/>
</dbReference>
<evidence type="ECO:0000256" key="16">
    <source>
        <dbReference type="ARBA" id="ARBA00030854"/>
    </source>
</evidence>
<evidence type="ECO:0000256" key="17">
    <source>
        <dbReference type="ARBA" id="ARBA00047639"/>
    </source>
</evidence>
<dbReference type="Gene3D" id="3.30.1130.10">
    <property type="match status" value="1"/>
</dbReference>
<dbReference type="AlphaFoldDB" id="A0A2B4RE10"/>
<evidence type="ECO:0000256" key="3">
    <source>
        <dbReference type="ARBA" id="ARBA00008085"/>
    </source>
</evidence>
<proteinExistence type="inferred from homology"/>
<evidence type="ECO:0000313" key="19">
    <source>
        <dbReference type="EMBL" id="PFX14482.1"/>
    </source>
</evidence>
<evidence type="ECO:0000256" key="7">
    <source>
        <dbReference type="ARBA" id="ARBA00017272"/>
    </source>
</evidence>
<dbReference type="OrthoDB" id="10052057at2759"/>
<dbReference type="GO" id="GO:0006729">
    <property type="term" value="P:tetrahydrobiopterin biosynthetic process"/>
    <property type="evidence" value="ECO:0007669"/>
    <property type="project" value="UniProtKB-KW"/>
</dbReference>
<dbReference type="FunFam" id="3.30.1130.10:FF:000001">
    <property type="entry name" value="GTP cyclohydrolase 1"/>
    <property type="match status" value="1"/>
</dbReference>
<keyword evidence="9 19" id="KW-0436">Ligase</keyword>
<dbReference type="InterPro" id="IPR018234">
    <property type="entry name" value="GTP_CycHdrlase_I_CS"/>
</dbReference>
<dbReference type="InterPro" id="IPR045864">
    <property type="entry name" value="aa-tRNA-synth_II/BPL/LPL"/>
</dbReference>
<dbReference type="InterPro" id="IPR006195">
    <property type="entry name" value="aa-tRNA-synth_II"/>
</dbReference>
<feature type="domain" description="Aminoacyl-transfer RNA synthetases class-II family profile" evidence="18">
    <location>
        <begin position="1"/>
        <end position="365"/>
    </location>
</feature>
<comment type="similarity">
    <text evidence="4">Belongs to the class-II aminoacyl-tRNA synthetase family.</text>
</comment>
<protein>
    <recommendedName>
        <fullName evidence="7">GTP cyclohydrolase 1</fullName>
        <ecNumber evidence="5">3.5.4.16</ecNumber>
        <ecNumber evidence="6">6.1.1.21</ecNumber>
    </recommendedName>
    <alternativeName>
        <fullName evidence="16">GTP cyclohydrolase I</fullName>
    </alternativeName>
</protein>
<dbReference type="GO" id="GO:0004821">
    <property type="term" value="F:histidine-tRNA ligase activity"/>
    <property type="evidence" value="ECO:0007669"/>
    <property type="project" value="UniProtKB-EC"/>
</dbReference>
<dbReference type="PANTHER" id="PTHR11476:SF7">
    <property type="entry name" value="HISTIDINE--TRNA LIGASE"/>
    <property type="match status" value="1"/>
</dbReference>
<dbReference type="NCBIfam" id="TIGR00442">
    <property type="entry name" value="hisS"/>
    <property type="match status" value="1"/>
</dbReference>
<dbReference type="SUPFAM" id="SSF55620">
    <property type="entry name" value="Tetrahydrobiopterin biosynthesis enzymes-like"/>
    <property type="match status" value="1"/>
</dbReference>
<dbReference type="EC" id="3.5.4.16" evidence="5"/>
<keyword evidence="14" id="KW-0783">Tetrahydrobiopterin biosynthesis</keyword>
<dbReference type="PROSITE" id="PS00859">
    <property type="entry name" value="GTP_CYCLOHYDROL_1_1"/>
    <property type="match status" value="1"/>
</dbReference>
<organism evidence="19">
    <name type="scientific">Stylophora pistillata</name>
    <name type="common">Smooth cauliflower coral</name>
    <dbReference type="NCBI Taxonomy" id="50429"/>
    <lineage>
        <taxon>Eukaryota</taxon>
        <taxon>Metazoa</taxon>
        <taxon>Cnidaria</taxon>
        <taxon>Anthozoa</taxon>
        <taxon>Hexacorallia</taxon>
        <taxon>Scleractinia</taxon>
        <taxon>Astrocoeniina</taxon>
        <taxon>Pocilloporidae</taxon>
        <taxon>Stylophora</taxon>
    </lineage>
</organism>
<evidence type="ECO:0000256" key="10">
    <source>
        <dbReference type="ARBA" id="ARBA00022741"/>
    </source>
</evidence>
<dbReference type="Gene3D" id="1.10.286.10">
    <property type="match status" value="1"/>
</dbReference>
<keyword evidence="10" id="KW-0547">Nucleotide-binding</keyword>
<dbReference type="HAMAP" id="MF_00223">
    <property type="entry name" value="FolE"/>
    <property type="match status" value="1"/>
</dbReference>
<comment type="catalytic activity">
    <reaction evidence="17">
        <text>tRNA(His) + L-histidine + ATP = L-histidyl-tRNA(His) + AMP + diphosphate + H(+)</text>
        <dbReference type="Rhea" id="RHEA:17313"/>
        <dbReference type="Rhea" id="RHEA-COMP:9665"/>
        <dbReference type="Rhea" id="RHEA-COMP:9689"/>
        <dbReference type="ChEBI" id="CHEBI:15378"/>
        <dbReference type="ChEBI" id="CHEBI:30616"/>
        <dbReference type="ChEBI" id="CHEBI:33019"/>
        <dbReference type="ChEBI" id="CHEBI:57595"/>
        <dbReference type="ChEBI" id="CHEBI:78442"/>
        <dbReference type="ChEBI" id="CHEBI:78527"/>
        <dbReference type="ChEBI" id="CHEBI:456215"/>
        <dbReference type="EC" id="6.1.1.21"/>
    </reaction>
</comment>
<keyword evidence="13" id="KW-0648">Protein biosynthesis</keyword>
<dbReference type="InterPro" id="IPR043133">
    <property type="entry name" value="GTP-CH-I_C/QueF"/>
</dbReference>
<keyword evidence="8" id="KW-0963">Cytoplasm</keyword>
<dbReference type="PROSITE" id="PS50862">
    <property type="entry name" value="AA_TRNA_LIGASE_II"/>
    <property type="match status" value="1"/>
</dbReference>
<dbReference type="NCBIfam" id="NF006825">
    <property type="entry name" value="PRK09347.1-2"/>
    <property type="match status" value="1"/>
</dbReference>
<dbReference type="InterPro" id="IPR020602">
    <property type="entry name" value="GTP_CycHdrlase_I_dom"/>
</dbReference>
<evidence type="ECO:0000256" key="14">
    <source>
        <dbReference type="ARBA" id="ARBA00023007"/>
    </source>
</evidence>
<evidence type="ECO:0000256" key="9">
    <source>
        <dbReference type="ARBA" id="ARBA00022598"/>
    </source>
</evidence>
<dbReference type="InterPro" id="IPR041715">
    <property type="entry name" value="HisRS-like_core"/>
</dbReference>
<dbReference type="EMBL" id="LSMT01000774">
    <property type="protein sequence ID" value="PFX14482.1"/>
    <property type="molecule type" value="Genomic_DNA"/>
</dbReference>
<dbReference type="InterPro" id="IPR001474">
    <property type="entry name" value="GTP_CycHdrlase_I"/>
</dbReference>
<dbReference type="Pfam" id="PF01227">
    <property type="entry name" value="GTP_cyclohydroI"/>
    <property type="match status" value="1"/>
</dbReference>
<keyword evidence="12" id="KW-0067">ATP-binding</keyword>
<dbReference type="InterPro" id="IPR043134">
    <property type="entry name" value="GTP-CH-I_N"/>
</dbReference>
<dbReference type="STRING" id="50429.A0A2B4RE10"/>
<dbReference type="InterPro" id="IPR015807">
    <property type="entry name" value="His-tRNA-ligase"/>
</dbReference>
<evidence type="ECO:0000256" key="1">
    <source>
        <dbReference type="ARBA" id="ARBA00001052"/>
    </source>
</evidence>
<name>A0A2B4RE10_STYPI</name>
<dbReference type="PANTHER" id="PTHR11476">
    <property type="entry name" value="HISTIDYL-TRNA SYNTHETASE"/>
    <property type="match status" value="1"/>
</dbReference>
<evidence type="ECO:0000256" key="13">
    <source>
        <dbReference type="ARBA" id="ARBA00022917"/>
    </source>
</evidence>
<dbReference type="GO" id="GO:0046654">
    <property type="term" value="P:tetrahydrofolate biosynthetic process"/>
    <property type="evidence" value="ECO:0007669"/>
    <property type="project" value="InterPro"/>
</dbReference>
<dbReference type="NCBIfam" id="NF006824">
    <property type="entry name" value="PRK09347.1-1"/>
    <property type="match status" value="1"/>
</dbReference>
<sequence>MKQKPSIPKGTRDFSPEVIAKRQYLFGVIKKHFERFGFAPIETPTFENTNTLIGKYGDEGDQLMFKILNSGDFLRKVASDKITEISRASLANKICEKALRYDLTIPFARYVVQHQNELVFPFKRYQMQPVWRADRPQKGRFREFYQCDADVVGSESLWQEVDFVKLYDAVFSDLKIKGVTIKINHRKILEGIAEVIGAGEHFASFTVALDKLDKIGLEGVQKELQAVGISQASFQKLEAILSIQEKDPLKKLQTFEKIVIDSSVGKEGVSDLKFIFDTLQKSTLAVRINVDLTLARGLDYYTGTIFEVAAPREVAIGSMGGGGRYDDLTGGFGLKNMSGVGISFGLDRIYLVLEQLGLLTDVAMPEVQVLFVNFGVAEAVQCAKAVDFLRDSCDDLDELFDSHFMTGKKTPLRKDAFELSDEAKIEKIKKHFEGVLHTLGLDLTDDSIKGTPNRIAKAYVRELFSGLAPERLPSSSTFKNSYAYDQMLVEKNIVVYSTCEHHFLPIIGRAHVAYFAKDKVIGLSKINRLVDYFAKRPQVQERLTMQVVAAMQEILQTEDVACVINAKHLCVNSRGIRDIESSTVTAEYAGRFQKDSVRDEFLKLIAIQTKV</sequence>
<keyword evidence="15" id="KW-0030">Aminoacyl-tRNA synthetase</keyword>
<reference evidence="19" key="1">
    <citation type="journal article" date="2017" name="J. ISSAAS">
        <title>Comparative analysis of the genomes of Stylophora pistillata and Acropora digitifera provides evidence for extensive differences between species of corals.</title>
        <authorList>
            <person name="Voolstra C.R."/>
            <person name="Li Y."/>
            <person name="Liew Y.J."/>
            <person name="Baumgarten S."/>
            <person name="Zoccola D."/>
            <person name="Flot J.-F."/>
            <person name="Tambutte S."/>
            <person name="Allemand D."/>
            <person name="Aranda M."/>
        </authorList>
    </citation>
    <scope>NUCLEOTIDE SEQUENCE</scope>
    <source>
        <strain evidence="19">CSM Monaco</strain>
        <tissue evidence="19">Whole animal</tissue>
    </source>
</reference>
<dbReference type="GO" id="GO:0006427">
    <property type="term" value="P:histidyl-tRNA aminoacylation"/>
    <property type="evidence" value="ECO:0007669"/>
    <property type="project" value="InterPro"/>
</dbReference>
<keyword evidence="11" id="KW-0378">Hydrolase</keyword>
<dbReference type="PROSITE" id="PS00860">
    <property type="entry name" value="GTP_CYCLOHYDROL_1_2"/>
    <property type="match status" value="1"/>
</dbReference>
<dbReference type="GO" id="GO:0003934">
    <property type="term" value="F:GTP cyclohydrolase I activity"/>
    <property type="evidence" value="ECO:0007669"/>
    <property type="project" value="UniProtKB-EC"/>
</dbReference>
<gene>
    <name evidence="19" type="primary">hisS</name>
    <name evidence="19" type="ORF">AWC38_SpisGene21356</name>
</gene>
<evidence type="ECO:0000256" key="5">
    <source>
        <dbReference type="ARBA" id="ARBA00012715"/>
    </source>
</evidence>
<comment type="catalytic activity">
    <reaction evidence="1">
        <text>GTP + H2O = 7,8-dihydroneopterin 3'-triphosphate + formate + H(+)</text>
        <dbReference type="Rhea" id="RHEA:17473"/>
        <dbReference type="ChEBI" id="CHEBI:15377"/>
        <dbReference type="ChEBI" id="CHEBI:15378"/>
        <dbReference type="ChEBI" id="CHEBI:15740"/>
        <dbReference type="ChEBI" id="CHEBI:37565"/>
        <dbReference type="ChEBI" id="CHEBI:58462"/>
        <dbReference type="EC" id="3.5.4.16"/>
    </reaction>
</comment>
<dbReference type="SUPFAM" id="SSF55681">
    <property type="entry name" value="Class II aaRS and biotin synthetases"/>
    <property type="match status" value="1"/>
</dbReference>
<dbReference type="FunFam" id="3.30.930.10:FF:000093">
    <property type="entry name" value="Histidine--tRNA ligase"/>
    <property type="match status" value="1"/>
</dbReference>
<evidence type="ECO:0000256" key="12">
    <source>
        <dbReference type="ARBA" id="ARBA00022840"/>
    </source>
</evidence>
<evidence type="ECO:0000256" key="4">
    <source>
        <dbReference type="ARBA" id="ARBA00008226"/>
    </source>
</evidence>
<evidence type="ECO:0000256" key="2">
    <source>
        <dbReference type="ARBA" id="ARBA00005080"/>
    </source>
</evidence>
<dbReference type="UniPathway" id="UPA00848">
    <property type="reaction ID" value="UER00151"/>
</dbReference>
<evidence type="ECO:0000256" key="15">
    <source>
        <dbReference type="ARBA" id="ARBA00023146"/>
    </source>
</evidence>
<dbReference type="EC" id="6.1.1.21" evidence="6"/>
<comment type="similarity">
    <text evidence="3">Belongs to the GTP cyclohydrolase I family.</text>
</comment>
<evidence type="ECO:0000256" key="11">
    <source>
        <dbReference type="ARBA" id="ARBA00022801"/>
    </source>
</evidence>
<dbReference type="Gene3D" id="3.30.930.10">
    <property type="entry name" value="Bira Bifunctional Protein, Domain 2"/>
    <property type="match status" value="1"/>
</dbReference>
<dbReference type="CDD" id="cd00773">
    <property type="entry name" value="HisRS-like_core"/>
    <property type="match status" value="1"/>
</dbReference>
<comment type="pathway">
    <text evidence="2">Cofactor biosynthesis; 7,8-dihydroneopterin triphosphate biosynthesis; 7,8-dihydroneopterin triphosphate from GTP: step 1/1.</text>
</comment>
<accession>A0A2B4RE10</accession>
<evidence type="ECO:0000256" key="6">
    <source>
        <dbReference type="ARBA" id="ARBA00012815"/>
    </source>
</evidence>
<comment type="caution">
    <text evidence="19">The sequence shown here is derived from an EMBL/GenBank/DDBJ whole genome shotgun (WGS) entry which is preliminary data.</text>
</comment>
<evidence type="ECO:0000259" key="18">
    <source>
        <dbReference type="PROSITE" id="PS50862"/>
    </source>
</evidence>
<dbReference type="NCBIfam" id="TIGR00063">
    <property type="entry name" value="folE"/>
    <property type="match status" value="1"/>
</dbReference>
<dbReference type="GO" id="GO:0005524">
    <property type="term" value="F:ATP binding"/>
    <property type="evidence" value="ECO:0007669"/>
    <property type="project" value="UniProtKB-KW"/>
</dbReference>